<dbReference type="InterPro" id="IPR003587">
    <property type="entry name" value="Hint_dom_N"/>
</dbReference>
<feature type="coiled-coil region" evidence="1">
    <location>
        <begin position="737"/>
        <end position="826"/>
    </location>
</feature>
<dbReference type="VEuPathDB" id="FungiDB:AMAG_14797"/>
<sequence length="1060" mass="117085">MVILTRPVHPFSDVLFVGVIPRQRAGSISAAQAAVTWVWQDISAEWREALSRDFQSHRDQKPATDGRCEYSIHAWEVALQRGLPNARGICVESDKVTVIVYCKSTFWRYHHYSTPDVVARILIDSRRQNFSEDELAKSVHNMVNILAVQMGELTNNVQALSAQLESAFKWPVPVPMPESLIIPPDDFPSACGGTSASSRSKAPPKPEFRVDPAGIKAIRALAGGILFPVGVVGNLREGKSTLQNLILRAALPQTEGMAAQSEIFPTSNAYWSKTKGCSFVLVPHPSVQDGWILLFDFEGFGELTKDQSYCADYDARLAAIAFAFLRSLIYNTKSVLDTYLVDRLSTFKLAADIHLKKRGKAALQPHWPKMENGASDQVDDRVMLTMVLRDFALDAKINGEAAADHYYSLIKDGIAETLTGNSGDYKASPFALFGKMFQDIHVHTLPRPVSDASLLADISRLPTDQLDPDFQEQFHAMATNLFAHSPSLRVPLGTKSKQGDYLANLIENAVTVVNSGKSQALLMMSMTERVTARAVLAESEVQLDMAMAKIKRNLPCGTAELEQEINTACVRIDKALVEELENVGVTSTMVIANIKDLLAHATAQHRRTLMYANSLTATRRAERHRDLIMARIPDKKYFLYPMGDVSEFELWIIGTVEEFYGNLAGPEEIKLAFRDQLLSDLNRQLAVYRQFNATQLAHAEAQEKVRREIQERDLQAQEAMKKLDDAIKSGAGVEAAKAALQQQVDGYKEKLEKLAADYKTEISQLTEKHAAVMAETVAELKEAHCKALDNTRTELQAQIADITQSANHAKKRVDELQDEIDRHQCNNKGCFPGHAQVEVKGRGCVLMRDLVVGDIVRVHGERWELIVGWYDHNPSVMRAFLSLDFARPDGSRSSVTMTPNHLVFALTGNDGTAVACQAQHVRAGDKLWHAESRTTVGVLSIRKVACRGIYSPVPARSGTLIVDGVLASVYAKPTAFQTVDVADTVVHTISHWATYPLRTGWAFQLVLEKALGSALHHFAHSTGPSRGKALSRAKPTTPWLLPYLKLVVGSLVAVLSCVLG</sequence>
<feature type="domain" description="Hint" evidence="2">
    <location>
        <begin position="828"/>
        <end position="931"/>
    </location>
</feature>
<dbReference type="SUPFAM" id="SSF52540">
    <property type="entry name" value="P-loop containing nucleoside triphosphate hydrolases"/>
    <property type="match status" value="1"/>
</dbReference>
<reference evidence="4" key="2">
    <citation type="submission" date="2009-11" db="EMBL/GenBank/DDBJ databases">
        <title>The Genome Sequence of Allomyces macrogynus strain ATCC 38327.</title>
        <authorList>
            <consortium name="The Broad Institute Genome Sequencing Platform"/>
            <person name="Russ C."/>
            <person name="Cuomo C."/>
            <person name="Shea T."/>
            <person name="Young S.K."/>
            <person name="Zeng Q."/>
            <person name="Koehrsen M."/>
            <person name="Haas B."/>
            <person name="Borodovsky M."/>
            <person name="Guigo R."/>
            <person name="Alvarado L."/>
            <person name="Berlin A."/>
            <person name="Borenstein D."/>
            <person name="Chen Z."/>
            <person name="Engels R."/>
            <person name="Freedman E."/>
            <person name="Gellesch M."/>
            <person name="Goldberg J."/>
            <person name="Griggs A."/>
            <person name="Gujja S."/>
            <person name="Heiman D."/>
            <person name="Hepburn T."/>
            <person name="Howarth C."/>
            <person name="Jen D."/>
            <person name="Larson L."/>
            <person name="Lewis B."/>
            <person name="Mehta T."/>
            <person name="Park D."/>
            <person name="Pearson M."/>
            <person name="Roberts A."/>
            <person name="Saif S."/>
            <person name="Shenoy N."/>
            <person name="Sisk P."/>
            <person name="Stolte C."/>
            <person name="Sykes S."/>
            <person name="Walk T."/>
            <person name="White J."/>
            <person name="Yandava C."/>
            <person name="Burger G."/>
            <person name="Gray M.W."/>
            <person name="Holland P.W.H."/>
            <person name="King N."/>
            <person name="Lang F.B.F."/>
            <person name="Roger A.J."/>
            <person name="Ruiz-Trillo I."/>
            <person name="Lander E."/>
            <person name="Nusbaum C."/>
        </authorList>
    </citation>
    <scope>NUCLEOTIDE SEQUENCE [LARGE SCALE GENOMIC DNA]</scope>
    <source>
        <strain evidence="4">ATCC 38327</strain>
    </source>
</reference>
<dbReference type="InterPro" id="IPR001767">
    <property type="entry name" value="Hedgehog_Hint"/>
</dbReference>
<dbReference type="STRING" id="578462.A0A0L0T602"/>
<organism evidence="3 4">
    <name type="scientific">Allomyces macrogynus (strain ATCC 38327)</name>
    <name type="common">Allomyces javanicus var. macrogynus</name>
    <dbReference type="NCBI Taxonomy" id="578462"/>
    <lineage>
        <taxon>Eukaryota</taxon>
        <taxon>Fungi</taxon>
        <taxon>Fungi incertae sedis</taxon>
        <taxon>Blastocladiomycota</taxon>
        <taxon>Blastocladiomycetes</taxon>
        <taxon>Blastocladiales</taxon>
        <taxon>Blastocladiaceae</taxon>
        <taxon>Allomyces</taxon>
    </lineage>
</organism>
<keyword evidence="1" id="KW-0175">Coiled coil</keyword>
<dbReference type="InterPro" id="IPR027417">
    <property type="entry name" value="P-loop_NTPase"/>
</dbReference>
<dbReference type="GO" id="GO:0016540">
    <property type="term" value="P:protein autoprocessing"/>
    <property type="evidence" value="ECO:0007669"/>
    <property type="project" value="InterPro"/>
</dbReference>
<evidence type="ECO:0000313" key="4">
    <source>
        <dbReference type="Proteomes" id="UP000054350"/>
    </source>
</evidence>
<dbReference type="GO" id="GO:0005525">
    <property type="term" value="F:GTP binding"/>
    <property type="evidence" value="ECO:0007669"/>
    <property type="project" value="InterPro"/>
</dbReference>
<keyword evidence="4" id="KW-1185">Reference proteome</keyword>
<dbReference type="Pfam" id="PF02263">
    <property type="entry name" value="GBP"/>
    <property type="match status" value="1"/>
</dbReference>
<dbReference type="Gene3D" id="2.170.16.10">
    <property type="entry name" value="Hedgehog/Intein (Hint) domain"/>
    <property type="match status" value="1"/>
</dbReference>
<dbReference type="EMBL" id="GG745363">
    <property type="protein sequence ID" value="KNE69959.1"/>
    <property type="molecule type" value="Genomic_DNA"/>
</dbReference>
<dbReference type="SUPFAM" id="SSF51294">
    <property type="entry name" value="Hedgehog/intein (Hint) domain"/>
    <property type="match status" value="1"/>
</dbReference>
<proteinExistence type="predicted"/>
<dbReference type="SMART" id="SM00306">
    <property type="entry name" value="HintN"/>
    <property type="match status" value="1"/>
</dbReference>
<evidence type="ECO:0000313" key="3">
    <source>
        <dbReference type="EMBL" id="KNE69959.1"/>
    </source>
</evidence>
<evidence type="ECO:0000259" key="2">
    <source>
        <dbReference type="SMART" id="SM00306"/>
    </source>
</evidence>
<reference evidence="3 4" key="1">
    <citation type="submission" date="2009-11" db="EMBL/GenBank/DDBJ databases">
        <title>Annotation of Allomyces macrogynus ATCC 38327.</title>
        <authorList>
            <consortium name="The Broad Institute Genome Sequencing Platform"/>
            <person name="Russ C."/>
            <person name="Cuomo C."/>
            <person name="Burger G."/>
            <person name="Gray M.W."/>
            <person name="Holland P.W.H."/>
            <person name="King N."/>
            <person name="Lang F.B.F."/>
            <person name="Roger A.J."/>
            <person name="Ruiz-Trillo I."/>
            <person name="Young S.K."/>
            <person name="Zeng Q."/>
            <person name="Gargeya S."/>
            <person name="Fitzgerald M."/>
            <person name="Haas B."/>
            <person name="Abouelleil A."/>
            <person name="Alvarado L."/>
            <person name="Arachchi H.M."/>
            <person name="Berlin A."/>
            <person name="Chapman S.B."/>
            <person name="Gearin G."/>
            <person name="Goldberg J."/>
            <person name="Griggs A."/>
            <person name="Gujja S."/>
            <person name="Hansen M."/>
            <person name="Heiman D."/>
            <person name="Howarth C."/>
            <person name="Larimer J."/>
            <person name="Lui A."/>
            <person name="MacDonald P.J.P."/>
            <person name="McCowen C."/>
            <person name="Montmayeur A."/>
            <person name="Murphy C."/>
            <person name="Neiman D."/>
            <person name="Pearson M."/>
            <person name="Priest M."/>
            <person name="Roberts A."/>
            <person name="Saif S."/>
            <person name="Shea T."/>
            <person name="Sisk P."/>
            <person name="Stolte C."/>
            <person name="Sykes S."/>
            <person name="Wortman J."/>
            <person name="Nusbaum C."/>
            <person name="Birren B."/>
        </authorList>
    </citation>
    <scope>NUCLEOTIDE SEQUENCE [LARGE SCALE GENOMIC DNA]</scope>
    <source>
        <strain evidence="3 4">ATCC 38327</strain>
    </source>
</reference>
<evidence type="ECO:0000256" key="1">
    <source>
        <dbReference type="SAM" id="Coils"/>
    </source>
</evidence>
<dbReference type="Pfam" id="PF01079">
    <property type="entry name" value="Hint"/>
    <property type="match status" value="1"/>
</dbReference>
<dbReference type="CDD" id="cd00081">
    <property type="entry name" value="Hint"/>
    <property type="match status" value="1"/>
</dbReference>
<accession>A0A0L0T602</accession>
<dbReference type="InterPro" id="IPR015894">
    <property type="entry name" value="Guanylate-bd_N"/>
</dbReference>
<dbReference type="AlphaFoldDB" id="A0A0L0T602"/>
<gene>
    <name evidence="3" type="ORF">AMAG_14797</name>
</gene>
<dbReference type="Gene3D" id="3.40.50.300">
    <property type="entry name" value="P-loop containing nucleotide triphosphate hydrolases"/>
    <property type="match status" value="1"/>
</dbReference>
<dbReference type="InterPro" id="IPR036844">
    <property type="entry name" value="Hint_dom_sf"/>
</dbReference>
<name>A0A0L0T602_ALLM3</name>
<dbReference type="eggNOG" id="KOG2037">
    <property type="taxonomic scope" value="Eukaryota"/>
</dbReference>
<dbReference type="PANTHER" id="PTHR10751">
    <property type="entry name" value="GUANYLATE BINDING PROTEIN"/>
    <property type="match status" value="1"/>
</dbReference>
<protein>
    <recommendedName>
        <fullName evidence="2">Hint domain-containing protein</fullName>
    </recommendedName>
</protein>
<dbReference type="GO" id="GO:0003924">
    <property type="term" value="F:GTPase activity"/>
    <property type="evidence" value="ECO:0007669"/>
    <property type="project" value="InterPro"/>
</dbReference>
<dbReference type="OrthoDB" id="5212at2759"/>
<dbReference type="Proteomes" id="UP000054350">
    <property type="component" value="Unassembled WGS sequence"/>
</dbReference>